<name>A0A560L3M9_9BRAD</name>
<gene>
    <name evidence="1" type="ORF">FBZ93_115113</name>
</gene>
<dbReference type="PANTHER" id="PTHR13158">
    <property type="match status" value="1"/>
</dbReference>
<dbReference type="Gene3D" id="2.60.200.30">
    <property type="entry name" value="Probable inorganic polyphosphate/atp-NAD kinase, domain 2"/>
    <property type="match status" value="1"/>
</dbReference>
<accession>A0A560L3M9</accession>
<sequence>MPADNDRKIVLVTRKTRLEELIAKYLTAAQARFYVEHLGADFSDYQREHDVYQAERRVTVQALEQWGRYQIIDRSFLPNFIFGPSDIVVALGQDGVVANTMKYLDGHPLIGLNPDAKRYDGILLPFVPRDLPALLREVASDRRGHKAVTMAKAALTNGQVLYAVNDLFIGARTHTSAVYEIALAEQKERQSSSGLIVATGLGSTAWFKSIVTGSLAIAGAFGGGAGSPPYLPQAWDAGALRFAVREPFPSRTSQVTLVCGSLDRAEHLSVRSLMPENGVIFSDGIEADRLDFNSGTEAKITVADREGRLVV</sequence>
<evidence type="ECO:0000313" key="1">
    <source>
        <dbReference type="EMBL" id="TWB89997.1"/>
    </source>
</evidence>
<proteinExistence type="predicted"/>
<evidence type="ECO:0000313" key="2">
    <source>
        <dbReference type="Proteomes" id="UP000321304"/>
    </source>
</evidence>
<dbReference type="OrthoDB" id="1889537at2"/>
<keyword evidence="1" id="KW-0418">Kinase</keyword>
<dbReference type="STRING" id="1755647.AS156_04240"/>
<dbReference type="Proteomes" id="UP000321304">
    <property type="component" value="Unassembled WGS sequence"/>
</dbReference>
<protein>
    <submittedName>
        <fullName evidence="1">NAD kinase</fullName>
    </submittedName>
</protein>
<dbReference type="RefSeq" id="WP_146991489.1">
    <property type="nucleotide sequence ID" value="NZ_VITY01000015.1"/>
</dbReference>
<organism evidence="1 2">
    <name type="scientific">Bradyrhizobium macuxiense</name>
    <dbReference type="NCBI Taxonomy" id="1755647"/>
    <lineage>
        <taxon>Bacteria</taxon>
        <taxon>Pseudomonadati</taxon>
        <taxon>Pseudomonadota</taxon>
        <taxon>Alphaproteobacteria</taxon>
        <taxon>Hyphomicrobiales</taxon>
        <taxon>Nitrobacteraceae</taxon>
        <taxon>Bradyrhizobium</taxon>
    </lineage>
</organism>
<dbReference type="SUPFAM" id="SSF111331">
    <property type="entry name" value="NAD kinase/diacylglycerol kinase-like"/>
    <property type="match status" value="1"/>
</dbReference>
<dbReference type="GO" id="GO:0019674">
    <property type="term" value="P:NAD+ metabolic process"/>
    <property type="evidence" value="ECO:0007669"/>
    <property type="project" value="InterPro"/>
</dbReference>
<keyword evidence="2" id="KW-1185">Reference proteome</keyword>
<reference evidence="1 2" key="1">
    <citation type="submission" date="2019-06" db="EMBL/GenBank/DDBJ databases">
        <title>Genomic Encyclopedia of Type Strains, Phase IV (KMG-V): Genome sequencing to study the core and pangenomes of soil and plant-associated prokaryotes.</title>
        <authorList>
            <person name="Whitman W."/>
        </authorList>
    </citation>
    <scope>NUCLEOTIDE SEQUENCE [LARGE SCALE GENOMIC DNA]</scope>
    <source>
        <strain evidence="1 2">BR 10355</strain>
    </source>
</reference>
<dbReference type="InterPro" id="IPR017438">
    <property type="entry name" value="ATP-NAD_kinase_N"/>
</dbReference>
<keyword evidence="1" id="KW-0808">Transferase</keyword>
<dbReference type="InterPro" id="IPR017437">
    <property type="entry name" value="ATP-NAD_kinase_PpnK-typ_C"/>
</dbReference>
<dbReference type="GO" id="GO:0003951">
    <property type="term" value="F:NAD+ kinase activity"/>
    <property type="evidence" value="ECO:0007669"/>
    <property type="project" value="InterPro"/>
</dbReference>
<comment type="caution">
    <text evidence="1">The sequence shown here is derived from an EMBL/GenBank/DDBJ whole genome shotgun (WGS) entry which is preliminary data.</text>
</comment>
<dbReference type="Gene3D" id="3.40.50.10330">
    <property type="entry name" value="Probable inorganic polyphosphate/atp-NAD kinase, domain 1"/>
    <property type="match status" value="1"/>
</dbReference>
<dbReference type="EMBL" id="VITY01000015">
    <property type="protein sequence ID" value="TWB89997.1"/>
    <property type="molecule type" value="Genomic_DNA"/>
</dbReference>
<dbReference type="PANTHER" id="PTHR13158:SF5">
    <property type="entry name" value="NAD KINASE 2, MITOCHONDRIAL"/>
    <property type="match status" value="1"/>
</dbReference>
<dbReference type="AlphaFoldDB" id="A0A560L3M9"/>
<dbReference type="InterPro" id="IPR016064">
    <property type="entry name" value="NAD/diacylglycerol_kinase_sf"/>
</dbReference>